<sequence length="58" mass="6522">MCVGGRLLRNLHFANIHIMTVSKTELTSKLKITSERSGMEIHADKSKILVTRHKSCSL</sequence>
<proteinExistence type="predicted"/>
<accession>A0A0B6YAQ9</accession>
<organism evidence="1">
    <name type="scientific">Arion vulgaris</name>
    <dbReference type="NCBI Taxonomy" id="1028688"/>
    <lineage>
        <taxon>Eukaryota</taxon>
        <taxon>Metazoa</taxon>
        <taxon>Spiralia</taxon>
        <taxon>Lophotrochozoa</taxon>
        <taxon>Mollusca</taxon>
        <taxon>Gastropoda</taxon>
        <taxon>Heterobranchia</taxon>
        <taxon>Euthyneura</taxon>
        <taxon>Panpulmonata</taxon>
        <taxon>Eupulmonata</taxon>
        <taxon>Stylommatophora</taxon>
        <taxon>Helicina</taxon>
        <taxon>Arionoidea</taxon>
        <taxon>Arionidae</taxon>
        <taxon>Arion</taxon>
    </lineage>
</organism>
<name>A0A0B6YAQ9_9EUPU</name>
<reference evidence="1" key="1">
    <citation type="submission" date="2014-12" db="EMBL/GenBank/DDBJ databases">
        <title>Insight into the proteome of Arion vulgaris.</title>
        <authorList>
            <person name="Aradska J."/>
            <person name="Bulat T."/>
            <person name="Smidak R."/>
            <person name="Sarate P."/>
            <person name="Gangsoo J."/>
            <person name="Sialana F."/>
            <person name="Bilban M."/>
            <person name="Lubec G."/>
        </authorList>
    </citation>
    <scope>NUCLEOTIDE SEQUENCE</scope>
    <source>
        <tissue evidence="1">Skin</tissue>
    </source>
</reference>
<gene>
    <name evidence="1" type="primary">ORF20195</name>
</gene>
<dbReference type="EMBL" id="HACG01006542">
    <property type="protein sequence ID" value="CEK53407.1"/>
    <property type="molecule type" value="Transcribed_RNA"/>
</dbReference>
<dbReference type="AlphaFoldDB" id="A0A0B6YAQ9"/>
<evidence type="ECO:0000313" key="1">
    <source>
        <dbReference type="EMBL" id="CEK53407.1"/>
    </source>
</evidence>
<protein>
    <submittedName>
        <fullName evidence="1">Uncharacterized protein</fullName>
    </submittedName>
</protein>